<comment type="caution">
    <text evidence="2">The sequence shown here is derived from an EMBL/GenBank/DDBJ whole genome shotgun (WGS) entry which is preliminary data.</text>
</comment>
<evidence type="ECO:0000256" key="1">
    <source>
        <dbReference type="SAM" id="MobiDB-lite"/>
    </source>
</evidence>
<proteinExistence type="predicted"/>
<dbReference type="Proteomes" id="UP001189429">
    <property type="component" value="Unassembled WGS sequence"/>
</dbReference>
<dbReference type="EMBL" id="CAUYUJ010019331">
    <property type="protein sequence ID" value="CAK0890290.1"/>
    <property type="molecule type" value="Genomic_DNA"/>
</dbReference>
<protein>
    <submittedName>
        <fullName evidence="2">Uncharacterized protein</fullName>
    </submittedName>
</protein>
<accession>A0ABN9WYJ9</accession>
<gene>
    <name evidence="2" type="ORF">PCOR1329_LOCUS70569</name>
</gene>
<feature type="compositionally biased region" description="Basic and acidic residues" evidence="1">
    <location>
        <begin position="327"/>
        <end position="351"/>
    </location>
</feature>
<keyword evidence="3" id="KW-1185">Reference proteome</keyword>
<feature type="region of interest" description="Disordered" evidence="1">
    <location>
        <begin position="283"/>
        <end position="353"/>
    </location>
</feature>
<reference evidence="2" key="1">
    <citation type="submission" date="2023-10" db="EMBL/GenBank/DDBJ databases">
        <authorList>
            <person name="Chen Y."/>
            <person name="Shah S."/>
            <person name="Dougan E. K."/>
            <person name="Thang M."/>
            <person name="Chan C."/>
        </authorList>
    </citation>
    <scope>NUCLEOTIDE SEQUENCE [LARGE SCALE GENOMIC DNA]</scope>
</reference>
<feature type="compositionally biased region" description="Basic residues" evidence="1">
    <location>
        <begin position="298"/>
        <end position="326"/>
    </location>
</feature>
<evidence type="ECO:0000313" key="2">
    <source>
        <dbReference type="EMBL" id="CAK0890290.1"/>
    </source>
</evidence>
<evidence type="ECO:0000313" key="3">
    <source>
        <dbReference type="Proteomes" id="UP001189429"/>
    </source>
</evidence>
<sequence>MFSDGAGGSPHLASPPSSDWESFSMSSMATACSHIASEGEGYLKIAKTKALDLKCAAVARLRGVRAKTADVISNRAVQVTAASAVGGAVLAGGASGLLGLALGTAGGASVGVVPPIFTFGLSIPLFAAVGGGLGLAVALPAGGAAGAVGGGATGYAAYSKRAEITSFTGQGYAKARSTAQSAWARVASKSEAAVKFAEAKRESAKALARSSIDTTRQKVGEGCECASKSLAAARAKGIELASDRSVQVGAVSAAGSAAVCGTAGGVAGLCTGTVVGGAIYRPAAVSTGPAPVPPDRRGPRRRLRPARRRGRGRRRGPRGRRRRGVHRALEARGHRREGQGHHLEGERRSGVHEGQGLHLRGVRAGEGRGRHRRHGLRPREGALEASGLGGAWSPSLRLPAWSISVSLRFISESAPLRLSLPFGLFILRGRDQFEAGCAGVPEGSADGRGPAS</sequence>
<name>A0ABN9WYJ9_9DINO</name>
<organism evidence="2 3">
    <name type="scientific">Prorocentrum cordatum</name>
    <dbReference type="NCBI Taxonomy" id="2364126"/>
    <lineage>
        <taxon>Eukaryota</taxon>
        <taxon>Sar</taxon>
        <taxon>Alveolata</taxon>
        <taxon>Dinophyceae</taxon>
        <taxon>Prorocentrales</taxon>
        <taxon>Prorocentraceae</taxon>
        <taxon>Prorocentrum</taxon>
    </lineage>
</organism>